<dbReference type="Pfam" id="PF00078">
    <property type="entry name" value="RVT_1"/>
    <property type="match status" value="1"/>
</dbReference>
<dbReference type="AlphaFoldDB" id="A0AAW7DKM5"/>
<organism evidence="11 12">
    <name type="scientific">Empedobacter falsenii</name>
    <dbReference type="NCBI Taxonomy" id="343874"/>
    <lineage>
        <taxon>Bacteria</taxon>
        <taxon>Pseudomonadati</taxon>
        <taxon>Bacteroidota</taxon>
        <taxon>Flavobacteriia</taxon>
        <taxon>Flavobacteriales</taxon>
        <taxon>Weeksellaceae</taxon>
        <taxon>Empedobacter</taxon>
    </lineage>
</organism>
<dbReference type="GO" id="GO:0003964">
    <property type="term" value="F:RNA-directed DNA polymerase activity"/>
    <property type="evidence" value="ECO:0007669"/>
    <property type="project" value="UniProtKB-KW"/>
</dbReference>
<name>A0AAW7DKM5_9FLAO</name>
<evidence type="ECO:0000256" key="4">
    <source>
        <dbReference type="ARBA" id="ARBA00022723"/>
    </source>
</evidence>
<keyword evidence="4" id="KW-0479">Metal-binding</keyword>
<dbReference type="EC" id="2.7.7.49" evidence="1"/>
<evidence type="ECO:0000313" key="12">
    <source>
        <dbReference type="Proteomes" id="UP001173578"/>
    </source>
</evidence>
<reference evidence="11" key="2">
    <citation type="journal article" date="2022" name="Sci. Total Environ.">
        <title>Prevalence, transmission, and molecular epidemiology of tet(X)-positive bacteria among humans, animals, and environmental niches in China: An epidemiological, and genomic-based study.</title>
        <authorList>
            <person name="Dong N."/>
            <person name="Zeng Y."/>
            <person name="Cai C."/>
            <person name="Sun C."/>
            <person name="Lu J."/>
            <person name="Liu C."/>
            <person name="Zhou H."/>
            <person name="Sun Q."/>
            <person name="Shu L."/>
            <person name="Wang H."/>
            <person name="Wang Y."/>
            <person name="Wang S."/>
            <person name="Wu C."/>
            <person name="Chan E.W."/>
            <person name="Chen G."/>
            <person name="Shen Z."/>
            <person name="Chen S."/>
            <person name="Zhang R."/>
        </authorList>
    </citation>
    <scope>NUCLEOTIDE SEQUENCE</scope>
    <source>
        <strain evidence="11">210</strain>
    </source>
</reference>
<dbReference type="PROSITE" id="PS50878">
    <property type="entry name" value="RT_POL"/>
    <property type="match status" value="1"/>
</dbReference>
<evidence type="ECO:0000256" key="6">
    <source>
        <dbReference type="ARBA" id="ARBA00022918"/>
    </source>
</evidence>
<dbReference type="GO" id="GO:0003723">
    <property type="term" value="F:RNA binding"/>
    <property type="evidence" value="ECO:0007669"/>
    <property type="project" value="InterPro"/>
</dbReference>
<comment type="caution">
    <text evidence="11">The sequence shown here is derived from an EMBL/GenBank/DDBJ whole genome shotgun (WGS) entry which is preliminary data.</text>
</comment>
<evidence type="ECO:0000256" key="1">
    <source>
        <dbReference type="ARBA" id="ARBA00012493"/>
    </source>
</evidence>
<dbReference type="GO" id="GO:0051607">
    <property type="term" value="P:defense response to virus"/>
    <property type="evidence" value="ECO:0007669"/>
    <property type="project" value="UniProtKB-KW"/>
</dbReference>
<dbReference type="InterPro" id="IPR000477">
    <property type="entry name" value="RT_dom"/>
</dbReference>
<protein>
    <recommendedName>
        <fullName evidence="1">RNA-directed DNA polymerase</fullName>
        <ecNumber evidence="1">2.7.7.49</ecNumber>
    </recommendedName>
</protein>
<sequence length="425" mass="48833">MKNSLTVAQITEIKENFLKIESLNDLCIVLNQTNELTQIKYTIEVEQLAKLSNPALAKNRYREFTIKKKSGADRKINAPISELNLILKSLNQLFNFIYTPHTNAFGFVAGKSIVDNAKMHTNKKYVYNIDLKDFFHSFDRNRVKMGIWYQLFGGDKSKEKISFILACLTTHPLMIEGETKIVLPQGSPTSPSLTNLLCYKLDRQLKGLAKRFKLTYSRYADDITFSSNYDVYSNPIFTLELNRIITAQNLIINPAKTRLQGNGYRKEVTGITVNEYANVSQKYVKQLRMWIFFIEKYGIEKATEIFKKDYSKEKGHVKSMNASMLNVIEGKLLYLGMVRGKDDEKFLTLKNRFYKSIGKVSKIDKVLNAWEEAGISKAMDIYFNNKRISLADFLDNDAINSILDIMGFDTDDSNNKKNSNIIFTL</sequence>
<evidence type="ECO:0000313" key="11">
    <source>
        <dbReference type="EMBL" id="MDM1551647.1"/>
    </source>
</evidence>
<dbReference type="RefSeq" id="WP_286486179.1">
    <property type="nucleotide sequence ID" value="NZ_JACALR010000004.1"/>
</dbReference>
<dbReference type="GO" id="GO:0046872">
    <property type="term" value="F:metal ion binding"/>
    <property type="evidence" value="ECO:0007669"/>
    <property type="project" value="UniProtKB-KW"/>
</dbReference>
<evidence type="ECO:0000256" key="2">
    <source>
        <dbReference type="ARBA" id="ARBA00022679"/>
    </source>
</evidence>
<evidence type="ECO:0000259" key="10">
    <source>
        <dbReference type="PROSITE" id="PS50878"/>
    </source>
</evidence>
<evidence type="ECO:0000256" key="7">
    <source>
        <dbReference type="ARBA" id="ARBA00023118"/>
    </source>
</evidence>
<evidence type="ECO:0000256" key="9">
    <source>
        <dbReference type="ARBA" id="ARBA00048173"/>
    </source>
</evidence>
<feature type="domain" description="Reverse transcriptase" evidence="10">
    <location>
        <begin position="1"/>
        <end position="273"/>
    </location>
</feature>
<dbReference type="PRINTS" id="PR00866">
    <property type="entry name" value="RNADNAPOLMS"/>
</dbReference>
<proteinExistence type="inferred from homology"/>
<keyword evidence="7" id="KW-0051">Antiviral defense</keyword>
<reference evidence="11" key="1">
    <citation type="submission" date="2020-06" db="EMBL/GenBank/DDBJ databases">
        <authorList>
            <person name="Dong N."/>
        </authorList>
    </citation>
    <scope>NUCLEOTIDE SEQUENCE</scope>
    <source>
        <strain evidence="11">210</strain>
    </source>
</reference>
<comment type="catalytic activity">
    <reaction evidence="9">
        <text>DNA(n) + a 2'-deoxyribonucleoside 5'-triphosphate = DNA(n+1) + diphosphate</text>
        <dbReference type="Rhea" id="RHEA:22508"/>
        <dbReference type="Rhea" id="RHEA-COMP:17339"/>
        <dbReference type="Rhea" id="RHEA-COMP:17340"/>
        <dbReference type="ChEBI" id="CHEBI:33019"/>
        <dbReference type="ChEBI" id="CHEBI:61560"/>
        <dbReference type="ChEBI" id="CHEBI:173112"/>
        <dbReference type="EC" id="2.7.7.49"/>
    </reaction>
</comment>
<dbReference type="PANTHER" id="PTHR34047:SF7">
    <property type="entry name" value="RNA-DIRECTED DNA POLYMERASE"/>
    <property type="match status" value="1"/>
</dbReference>
<keyword evidence="3" id="KW-0548">Nucleotidyltransferase</keyword>
<dbReference type="InterPro" id="IPR043502">
    <property type="entry name" value="DNA/RNA_pol_sf"/>
</dbReference>
<evidence type="ECO:0000256" key="5">
    <source>
        <dbReference type="ARBA" id="ARBA00022842"/>
    </source>
</evidence>
<accession>A0AAW7DKM5</accession>
<dbReference type="InterPro" id="IPR051083">
    <property type="entry name" value="GrpII_Intron_Splice-Mob/Def"/>
</dbReference>
<evidence type="ECO:0000256" key="3">
    <source>
        <dbReference type="ARBA" id="ARBA00022695"/>
    </source>
</evidence>
<evidence type="ECO:0000256" key="8">
    <source>
        <dbReference type="ARBA" id="ARBA00034120"/>
    </source>
</evidence>
<comment type="similarity">
    <text evidence="8">Belongs to the bacterial reverse transcriptase family.</text>
</comment>
<dbReference type="PANTHER" id="PTHR34047">
    <property type="entry name" value="NUCLEAR INTRON MATURASE 1, MITOCHONDRIAL-RELATED"/>
    <property type="match status" value="1"/>
</dbReference>
<dbReference type="SUPFAM" id="SSF56672">
    <property type="entry name" value="DNA/RNA polymerases"/>
    <property type="match status" value="1"/>
</dbReference>
<gene>
    <name evidence="11" type="ORF">HX095_10525</name>
</gene>
<dbReference type="Proteomes" id="UP001173578">
    <property type="component" value="Unassembled WGS sequence"/>
</dbReference>
<dbReference type="InterPro" id="IPR000123">
    <property type="entry name" value="Reverse_transcriptase_msDNA"/>
</dbReference>
<keyword evidence="2" id="KW-0808">Transferase</keyword>
<keyword evidence="6 11" id="KW-0695">RNA-directed DNA polymerase</keyword>
<keyword evidence="5" id="KW-0460">Magnesium</keyword>
<dbReference type="EMBL" id="JACALR010000004">
    <property type="protein sequence ID" value="MDM1551647.1"/>
    <property type="molecule type" value="Genomic_DNA"/>
</dbReference>
<dbReference type="CDD" id="cd03487">
    <property type="entry name" value="RT_Bac_retron_II"/>
    <property type="match status" value="1"/>
</dbReference>